<accession>A0A075MFF4</accession>
<dbReference type="Pfam" id="PF00067">
    <property type="entry name" value="p450"/>
    <property type="match status" value="1"/>
</dbReference>
<evidence type="ECO:0000256" key="10">
    <source>
        <dbReference type="PIRSR" id="PIRSR602403-1"/>
    </source>
</evidence>
<evidence type="ECO:0000256" key="7">
    <source>
        <dbReference type="ARBA" id="ARBA00023004"/>
    </source>
</evidence>
<proteinExistence type="inferred from homology"/>
<dbReference type="AlphaFoldDB" id="A0A075MFF4"/>
<evidence type="ECO:0000256" key="4">
    <source>
        <dbReference type="ARBA" id="ARBA00022617"/>
    </source>
</evidence>
<keyword evidence="6 11" id="KW-0560">Oxidoreductase</keyword>
<evidence type="ECO:0000256" key="5">
    <source>
        <dbReference type="ARBA" id="ARBA00022723"/>
    </source>
</evidence>
<dbReference type="GO" id="GO:0016020">
    <property type="term" value="C:membrane"/>
    <property type="evidence" value="ECO:0007669"/>
    <property type="project" value="UniProtKB-SubCell"/>
</dbReference>
<dbReference type="SUPFAM" id="SSF48264">
    <property type="entry name" value="Cytochrome P450"/>
    <property type="match status" value="1"/>
</dbReference>
<evidence type="ECO:0000256" key="13">
    <source>
        <dbReference type="SAM" id="Phobius"/>
    </source>
</evidence>
<evidence type="ECO:0000256" key="12">
    <source>
        <dbReference type="SAM" id="MobiDB-lite"/>
    </source>
</evidence>
<keyword evidence="4 10" id="KW-0349">Heme</keyword>
<keyword evidence="9 13" id="KW-0472">Membrane</keyword>
<sequence length="540" mass="60927">MLGIFSVLVSSIRYGFYTLTLLIVTVLLNALHQLLPKKKSEPPLVWHWIPFIGNAIEYGTDPLAFYTKCQRQHGPIFTYILFGKKMTVYLGLEGNEFILNGRLQDVNAEDIYGPLTTPVFGPNVIYDCPNSKLMEQKKFVKFGLTQRALEQHVPLIENEVLSYMASSPSFIPQSPTSPSSSDQSTTKMEQKLQTAIIDLPHTMAQITIFTAGRALQGPEVRTKLTDEFAGLYDDLDHGFRPINFLAPWLPLPQNWRRDKAHAKMMSVYMDIISRRREKSGGGVVGRGMEREEIDMIDNLMTCVYKSGETIPDSEIACMMITILMAGQHSSSSSSCWIMLHLASRPDLQEELYREQQDANLYLAGNRGLQYQDLEKLKLLSDVVKETLRLHSSIHSVMRAVKNDLPIPGTPYVVTTDKVLIASPLVTHLSPEHFSDPEEWDPYRWATPGDIEKDEEVDYGYGVISKGTRSPYLPFGAGRHRCIGEKFAFVNLLTIIATLVRGYKWSLVPGGEEGGQIPKTDYSSMVSRPMPGSRVRWEKRV</sequence>
<dbReference type="PROSITE" id="PS00086">
    <property type="entry name" value="CYTOCHROME_P450"/>
    <property type="match status" value="1"/>
</dbReference>
<keyword evidence="13" id="KW-1133">Transmembrane helix</keyword>
<comment type="subcellular location">
    <subcellularLocation>
        <location evidence="2">Membrane</location>
    </subcellularLocation>
</comment>
<organism evidence="14">
    <name type="scientific">Rhynchosporium graminicola</name>
    <dbReference type="NCBI Taxonomy" id="2792576"/>
    <lineage>
        <taxon>Eukaryota</taxon>
        <taxon>Fungi</taxon>
        <taxon>Dikarya</taxon>
        <taxon>Ascomycota</taxon>
        <taxon>Pezizomycotina</taxon>
        <taxon>Leotiomycetes</taxon>
        <taxon>Helotiales</taxon>
        <taxon>Ploettnerulaceae</taxon>
        <taxon>Rhynchosporium</taxon>
    </lineage>
</organism>
<dbReference type="InterPro" id="IPR017972">
    <property type="entry name" value="Cyt_P450_CS"/>
</dbReference>
<evidence type="ECO:0000256" key="8">
    <source>
        <dbReference type="ARBA" id="ARBA00023033"/>
    </source>
</evidence>
<feature type="compositionally biased region" description="Low complexity" evidence="12">
    <location>
        <begin position="169"/>
        <end position="186"/>
    </location>
</feature>
<evidence type="ECO:0000256" key="1">
    <source>
        <dbReference type="ARBA" id="ARBA00001971"/>
    </source>
</evidence>
<dbReference type="FunFam" id="1.10.630.10:FF:000033">
    <property type="entry name" value="14-alpha sterol demethylase"/>
    <property type="match status" value="1"/>
</dbReference>
<comment type="similarity">
    <text evidence="3 11">Belongs to the cytochrome P450 family.</text>
</comment>
<evidence type="ECO:0000313" key="14">
    <source>
        <dbReference type="EMBL" id="AIF79427.1"/>
    </source>
</evidence>
<dbReference type="InterPro" id="IPR002403">
    <property type="entry name" value="Cyt_P450_E_grp-IV"/>
</dbReference>
<dbReference type="PRINTS" id="PR00465">
    <property type="entry name" value="EP450IV"/>
</dbReference>
<name>A0A075MFF4_9HELO</name>
<feature type="region of interest" description="Disordered" evidence="12">
    <location>
        <begin position="169"/>
        <end position="189"/>
    </location>
</feature>
<evidence type="ECO:0000256" key="9">
    <source>
        <dbReference type="ARBA" id="ARBA00023136"/>
    </source>
</evidence>
<dbReference type="GO" id="GO:0005506">
    <property type="term" value="F:iron ion binding"/>
    <property type="evidence" value="ECO:0007669"/>
    <property type="project" value="InterPro"/>
</dbReference>
<protein>
    <submittedName>
        <fullName evidence="14">CYP51A</fullName>
    </submittedName>
</protein>
<evidence type="ECO:0000256" key="6">
    <source>
        <dbReference type="ARBA" id="ARBA00023002"/>
    </source>
</evidence>
<dbReference type="GO" id="GO:0020037">
    <property type="term" value="F:heme binding"/>
    <property type="evidence" value="ECO:0007669"/>
    <property type="project" value="InterPro"/>
</dbReference>
<dbReference type="PANTHER" id="PTHR24304">
    <property type="entry name" value="CYTOCHROME P450 FAMILY 7"/>
    <property type="match status" value="1"/>
</dbReference>
<evidence type="ECO:0000256" key="3">
    <source>
        <dbReference type="ARBA" id="ARBA00010617"/>
    </source>
</evidence>
<dbReference type="EMBL" id="KF753640">
    <property type="protein sequence ID" value="AIF79427.1"/>
    <property type="molecule type" value="Genomic_DNA"/>
</dbReference>
<keyword evidence="13" id="KW-0812">Transmembrane</keyword>
<dbReference type="InterPro" id="IPR050529">
    <property type="entry name" value="CYP450_sterol_14alpha_dmase"/>
</dbReference>
<dbReference type="PRINTS" id="PR00385">
    <property type="entry name" value="P450"/>
</dbReference>
<keyword evidence="8 11" id="KW-0503">Monooxygenase</keyword>
<evidence type="ECO:0000256" key="11">
    <source>
        <dbReference type="RuleBase" id="RU000461"/>
    </source>
</evidence>
<dbReference type="InterPro" id="IPR001128">
    <property type="entry name" value="Cyt_P450"/>
</dbReference>
<feature type="binding site" description="axial binding residue" evidence="10">
    <location>
        <position position="481"/>
    </location>
    <ligand>
        <name>heme</name>
        <dbReference type="ChEBI" id="CHEBI:30413"/>
    </ligand>
    <ligandPart>
        <name>Fe</name>
        <dbReference type="ChEBI" id="CHEBI:18248"/>
    </ligandPart>
</feature>
<reference evidence="14" key="1">
    <citation type="journal article" date="2014" name="Mol. Biol. Evol.">
        <title>Paralog re-emergence: a novel, historically contingent mechanism in the evolution of antimicrobial resistance.</title>
        <authorList>
            <person name="Hawkins N.J."/>
            <person name="Cools H.J."/>
            <person name="Sierotzki H."/>
            <person name="Shaw M.W."/>
            <person name="Knogge W."/>
            <person name="Kelly S.L."/>
            <person name="Kelly D.E."/>
            <person name="Fraaije B.A."/>
        </authorList>
    </citation>
    <scope>NUCLEOTIDE SEQUENCE</scope>
    <source>
        <strain evidence="14">1130</strain>
    </source>
</reference>
<dbReference type="Gene3D" id="1.10.630.10">
    <property type="entry name" value="Cytochrome P450"/>
    <property type="match status" value="1"/>
</dbReference>
<dbReference type="PANTHER" id="PTHR24304:SF2">
    <property type="entry name" value="24-HYDROXYCHOLESTEROL 7-ALPHA-HYDROXYLASE"/>
    <property type="match status" value="1"/>
</dbReference>
<feature type="transmembrane region" description="Helical" evidence="13">
    <location>
        <begin position="12"/>
        <end position="31"/>
    </location>
</feature>
<dbReference type="CDD" id="cd11042">
    <property type="entry name" value="CYP51-like"/>
    <property type="match status" value="1"/>
</dbReference>
<comment type="cofactor">
    <cofactor evidence="1 10">
        <name>heme</name>
        <dbReference type="ChEBI" id="CHEBI:30413"/>
    </cofactor>
</comment>
<dbReference type="InterPro" id="IPR036396">
    <property type="entry name" value="Cyt_P450_sf"/>
</dbReference>
<dbReference type="GO" id="GO:0008398">
    <property type="term" value="F:sterol 14-demethylase activity"/>
    <property type="evidence" value="ECO:0007669"/>
    <property type="project" value="UniProtKB-ARBA"/>
</dbReference>
<keyword evidence="5 10" id="KW-0479">Metal-binding</keyword>
<evidence type="ECO:0000256" key="2">
    <source>
        <dbReference type="ARBA" id="ARBA00004370"/>
    </source>
</evidence>
<keyword evidence="7 10" id="KW-0408">Iron</keyword>